<feature type="transmembrane region" description="Helical" evidence="7">
    <location>
        <begin position="71"/>
        <end position="97"/>
    </location>
</feature>
<keyword evidence="5 7" id="KW-0472">Membrane</keyword>
<evidence type="ECO:0000256" key="7">
    <source>
        <dbReference type="SAM" id="Phobius"/>
    </source>
</evidence>
<dbReference type="RefSeq" id="WP_051726395.1">
    <property type="nucleotide sequence ID" value="NZ_JBHEZZ010000023.1"/>
</dbReference>
<dbReference type="EMBL" id="JBHEZZ010000023">
    <property type="protein sequence ID" value="MFC1405732.1"/>
    <property type="molecule type" value="Genomic_DNA"/>
</dbReference>
<keyword evidence="4 7" id="KW-1133">Transmembrane helix</keyword>
<evidence type="ECO:0000256" key="2">
    <source>
        <dbReference type="ARBA" id="ARBA00022475"/>
    </source>
</evidence>
<dbReference type="InterPro" id="IPR018076">
    <property type="entry name" value="T2SS_GspF_dom"/>
</dbReference>
<comment type="subcellular location">
    <subcellularLocation>
        <location evidence="1">Cell membrane</location>
        <topology evidence="1">Multi-pass membrane protein</topology>
    </subcellularLocation>
</comment>
<organism evidence="9 10">
    <name type="scientific">Streptacidiphilus cavernicola</name>
    <dbReference type="NCBI Taxonomy" id="3342716"/>
    <lineage>
        <taxon>Bacteria</taxon>
        <taxon>Bacillati</taxon>
        <taxon>Actinomycetota</taxon>
        <taxon>Actinomycetes</taxon>
        <taxon>Kitasatosporales</taxon>
        <taxon>Streptomycetaceae</taxon>
        <taxon>Streptacidiphilus</taxon>
    </lineage>
</organism>
<evidence type="ECO:0000256" key="5">
    <source>
        <dbReference type="ARBA" id="ARBA00023136"/>
    </source>
</evidence>
<sequence length="318" mass="34392">MTIQASALIAALCALLAVAGLGVAVAGALGWAPDAARRRSRAERRLQSVLGADGGGARHRWWAARRARAGAAAVVALLVWAATSWLVAGILTGAAILGMSWMLNPGKDHAEQIKRLEALEEWVRRMSDIHTVGISLEQAVVSSLRTAPAPILAEVRLMVSRLGAGWRPEQAYRAFADDLDDPTADMVIALMLLHVTDRGAGLGRALKDLAAAVSEEVLMRRKVEADRAKPRANARWVTMFCLLVFALSFFSGSYVAPYHRWYGQITMLVFAAGFLGLLVWMRRMANLRPIPRFLSPADRTPATSDTTTVTGISEGVRS</sequence>
<proteinExistence type="predicted"/>
<feature type="region of interest" description="Disordered" evidence="6">
    <location>
        <begin position="299"/>
        <end position="318"/>
    </location>
</feature>
<name>A0ABV6UWB3_9ACTN</name>
<evidence type="ECO:0000256" key="4">
    <source>
        <dbReference type="ARBA" id="ARBA00022989"/>
    </source>
</evidence>
<feature type="compositionally biased region" description="Polar residues" evidence="6">
    <location>
        <begin position="301"/>
        <end position="311"/>
    </location>
</feature>
<feature type="transmembrane region" description="Helical" evidence="7">
    <location>
        <begin position="261"/>
        <end position="280"/>
    </location>
</feature>
<protein>
    <submittedName>
        <fullName evidence="9">Type II secretion system F family protein</fullName>
    </submittedName>
</protein>
<gene>
    <name evidence="9" type="ORF">ACEZDJ_31025</name>
</gene>
<dbReference type="Proteomes" id="UP001592528">
    <property type="component" value="Unassembled WGS sequence"/>
</dbReference>
<accession>A0ABV6UWB3</accession>
<evidence type="ECO:0000313" key="9">
    <source>
        <dbReference type="EMBL" id="MFC1405732.1"/>
    </source>
</evidence>
<evidence type="ECO:0000313" key="10">
    <source>
        <dbReference type="Proteomes" id="UP001592528"/>
    </source>
</evidence>
<comment type="caution">
    <text evidence="9">The sequence shown here is derived from an EMBL/GenBank/DDBJ whole genome shotgun (WGS) entry which is preliminary data.</text>
</comment>
<evidence type="ECO:0000259" key="8">
    <source>
        <dbReference type="Pfam" id="PF00482"/>
    </source>
</evidence>
<reference evidence="9 10" key="1">
    <citation type="submission" date="2024-09" db="EMBL/GenBank/DDBJ databases">
        <authorList>
            <person name="Lee S.D."/>
        </authorList>
    </citation>
    <scope>NUCLEOTIDE SEQUENCE [LARGE SCALE GENOMIC DNA]</scope>
    <source>
        <strain evidence="9 10">N1-5</strain>
    </source>
</reference>
<dbReference type="Pfam" id="PF00482">
    <property type="entry name" value="T2SSF"/>
    <property type="match status" value="1"/>
</dbReference>
<keyword evidence="10" id="KW-1185">Reference proteome</keyword>
<evidence type="ECO:0000256" key="3">
    <source>
        <dbReference type="ARBA" id="ARBA00022692"/>
    </source>
</evidence>
<evidence type="ECO:0000256" key="1">
    <source>
        <dbReference type="ARBA" id="ARBA00004651"/>
    </source>
</evidence>
<feature type="transmembrane region" description="Helical" evidence="7">
    <location>
        <begin position="236"/>
        <end position="255"/>
    </location>
</feature>
<dbReference type="PANTHER" id="PTHR35007">
    <property type="entry name" value="INTEGRAL MEMBRANE PROTEIN-RELATED"/>
    <property type="match status" value="1"/>
</dbReference>
<evidence type="ECO:0000256" key="6">
    <source>
        <dbReference type="SAM" id="MobiDB-lite"/>
    </source>
</evidence>
<keyword evidence="3 7" id="KW-0812">Transmembrane</keyword>
<dbReference type="PANTHER" id="PTHR35007:SF3">
    <property type="entry name" value="POSSIBLE CONSERVED ALANINE RICH MEMBRANE PROTEIN"/>
    <property type="match status" value="1"/>
</dbReference>
<keyword evidence="2" id="KW-1003">Cell membrane</keyword>
<feature type="domain" description="Type II secretion system protein GspF" evidence="8">
    <location>
        <begin position="122"/>
        <end position="246"/>
    </location>
</feature>